<dbReference type="Pfam" id="PF01839">
    <property type="entry name" value="FG-GAP"/>
    <property type="match status" value="4"/>
</dbReference>
<dbReference type="InterPro" id="IPR013519">
    <property type="entry name" value="Int_alpha_beta-p"/>
</dbReference>
<dbReference type="PANTHER" id="PTHR23220">
    <property type="entry name" value="INTEGRIN ALPHA"/>
    <property type="match status" value="1"/>
</dbReference>
<keyword evidence="2" id="KW-0677">Repeat</keyword>
<dbReference type="GO" id="GO:0009897">
    <property type="term" value="C:external side of plasma membrane"/>
    <property type="evidence" value="ECO:0007669"/>
    <property type="project" value="TreeGrafter"/>
</dbReference>
<keyword evidence="1" id="KW-0732">Signal</keyword>
<dbReference type="PANTHER" id="PTHR23220:SF122">
    <property type="entry name" value="INTEGRIN ALPHA-PS1"/>
    <property type="match status" value="1"/>
</dbReference>
<gene>
    <name evidence="5" type="ORF">ABV298_17560</name>
</gene>
<dbReference type="InterPro" id="IPR028994">
    <property type="entry name" value="Integrin_alpha_N"/>
</dbReference>
<dbReference type="Gene3D" id="2.130.10.130">
    <property type="entry name" value="Integrin alpha, N-terminal"/>
    <property type="match status" value="2"/>
</dbReference>
<dbReference type="GO" id="GO:0008305">
    <property type="term" value="C:integrin complex"/>
    <property type="evidence" value="ECO:0007669"/>
    <property type="project" value="InterPro"/>
</dbReference>
<dbReference type="NCBIfam" id="TIGR04183">
    <property type="entry name" value="Por_Secre_tail"/>
    <property type="match status" value="1"/>
</dbReference>
<dbReference type="RefSeq" id="WP_353717489.1">
    <property type="nucleotide sequence ID" value="NZ_CP159289.1"/>
</dbReference>
<evidence type="ECO:0000256" key="2">
    <source>
        <dbReference type="ARBA" id="ARBA00022737"/>
    </source>
</evidence>
<name>A0AAU8FE37_9BACT</name>
<organism evidence="5">
    <name type="scientific">Dyadobacter sp. 676</name>
    <dbReference type="NCBI Taxonomy" id="3088362"/>
    <lineage>
        <taxon>Bacteria</taxon>
        <taxon>Pseudomonadati</taxon>
        <taxon>Bacteroidota</taxon>
        <taxon>Cytophagia</taxon>
        <taxon>Cytophagales</taxon>
        <taxon>Spirosomataceae</taxon>
        <taxon>Dyadobacter</taxon>
    </lineage>
</organism>
<dbReference type="InterPro" id="IPR000413">
    <property type="entry name" value="Integrin_alpha"/>
</dbReference>
<proteinExistence type="predicted"/>
<keyword evidence="3" id="KW-0325">Glycoprotein</keyword>
<dbReference type="InterPro" id="IPR013517">
    <property type="entry name" value="FG-GAP"/>
</dbReference>
<evidence type="ECO:0000256" key="3">
    <source>
        <dbReference type="ARBA" id="ARBA00023180"/>
    </source>
</evidence>
<dbReference type="AlphaFoldDB" id="A0AAU8FE37"/>
<dbReference type="GO" id="GO:0098609">
    <property type="term" value="P:cell-cell adhesion"/>
    <property type="evidence" value="ECO:0007669"/>
    <property type="project" value="TreeGrafter"/>
</dbReference>
<dbReference type="PRINTS" id="PR01185">
    <property type="entry name" value="INTEGRINA"/>
</dbReference>
<dbReference type="GO" id="GO:0007160">
    <property type="term" value="P:cell-matrix adhesion"/>
    <property type="evidence" value="ECO:0007669"/>
    <property type="project" value="TreeGrafter"/>
</dbReference>
<dbReference type="SMART" id="SM00191">
    <property type="entry name" value="Int_alpha"/>
    <property type="match status" value="4"/>
</dbReference>
<protein>
    <submittedName>
        <fullName evidence="5">FG-GAP-like repeat-containing protein</fullName>
    </submittedName>
</protein>
<dbReference type="GO" id="GO:0033627">
    <property type="term" value="P:cell adhesion mediated by integrin"/>
    <property type="evidence" value="ECO:0007669"/>
    <property type="project" value="TreeGrafter"/>
</dbReference>
<sequence>MSDNPTSYVTSGVAGAHLGNSLDNAGDVNGDGYNDIVVGASAFTANHSNEGAIFVWHGSSAGIPTNTVYKSLIQSDHVDAAMGTSVAGAGDVNGDGFYDVIVGLPGYSNGQSHEGTARIYYGSTSGLITAIHTLLEANQADASFGKTVGGGIDVNGDSYDDVVVGAPNFDGQAPNGGGVWVFHGSNAGVQNIASFSASGAQAESYMGTSVSGAGDLNGDGYGDIVVGIPNYDQSGITNGGTTYAYFGNNGLAGKNRRNNIRLYNTGFQSPMTYTQNSQNGAGVGLYGASFLGRNNGRLVWETITPGKSFSKVGTTPITNSTAFTDKQAAFYTLNLNGVDLREMISKQAQPVTRTRVRLKYELSTALTGQVYGPWRTIPEYLLLITAPAVPELSEVTETELFNVRPEYGDEVTVYPNPVSDKLFIKSANADQIKAVRLISMNGQISWQSVKPQTELDVKHLATGDYILQIDRKDGTQTSRRVVIRK</sequence>
<feature type="domain" description="Secretion system C-terminal sorting" evidence="4">
    <location>
        <begin position="413"/>
        <end position="483"/>
    </location>
</feature>
<dbReference type="EMBL" id="CP159289">
    <property type="protein sequence ID" value="XCH22156.1"/>
    <property type="molecule type" value="Genomic_DNA"/>
</dbReference>
<evidence type="ECO:0000313" key="5">
    <source>
        <dbReference type="EMBL" id="XCH22156.1"/>
    </source>
</evidence>
<dbReference type="InterPro" id="IPR026444">
    <property type="entry name" value="Secre_tail"/>
</dbReference>
<dbReference type="GO" id="GO:0005178">
    <property type="term" value="F:integrin binding"/>
    <property type="evidence" value="ECO:0007669"/>
    <property type="project" value="TreeGrafter"/>
</dbReference>
<dbReference type="PROSITE" id="PS51470">
    <property type="entry name" value="FG_GAP"/>
    <property type="match status" value="4"/>
</dbReference>
<evidence type="ECO:0000259" key="4">
    <source>
        <dbReference type="Pfam" id="PF18962"/>
    </source>
</evidence>
<reference evidence="5" key="1">
    <citation type="submission" date="2024-06" db="EMBL/GenBank/DDBJ databases">
        <title>Sequencing and assembly of the genome of Dyadobacter sp. strain 676, a symbiont of Cyamopsis tetragonoloba.</title>
        <authorList>
            <person name="Guro P."/>
            <person name="Sazanova A."/>
            <person name="Kuznetsova I."/>
            <person name="Belimov A."/>
            <person name="Safronova V."/>
        </authorList>
    </citation>
    <scope>NUCLEOTIDE SEQUENCE</scope>
    <source>
        <strain evidence="5">676</strain>
    </source>
</reference>
<dbReference type="SUPFAM" id="SSF69318">
    <property type="entry name" value="Integrin alpha N-terminal domain"/>
    <property type="match status" value="2"/>
</dbReference>
<dbReference type="GO" id="GO:0007229">
    <property type="term" value="P:integrin-mediated signaling pathway"/>
    <property type="evidence" value="ECO:0007669"/>
    <property type="project" value="TreeGrafter"/>
</dbReference>
<accession>A0AAU8FE37</accession>
<dbReference type="Pfam" id="PF18962">
    <property type="entry name" value="Por_Secre_tail"/>
    <property type="match status" value="1"/>
</dbReference>
<evidence type="ECO:0000256" key="1">
    <source>
        <dbReference type="ARBA" id="ARBA00022729"/>
    </source>
</evidence>